<accession>A0A9N7YLL9</accession>
<proteinExistence type="predicted"/>
<dbReference type="EMBL" id="CADEAL010001344">
    <property type="protein sequence ID" value="CAB1431522.1"/>
    <property type="molecule type" value="Genomic_DNA"/>
</dbReference>
<keyword evidence="3" id="KW-1185">Reference proteome</keyword>
<organism evidence="2 3">
    <name type="scientific">Pleuronectes platessa</name>
    <name type="common">European plaice</name>
    <dbReference type="NCBI Taxonomy" id="8262"/>
    <lineage>
        <taxon>Eukaryota</taxon>
        <taxon>Metazoa</taxon>
        <taxon>Chordata</taxon>
        <taxon>Craniata</taxon>
        <taxon>Vertebrata</taxon>
        <taxon>Euteleostomi</taxon>
        <taxon>Actinopterygii</taxon>
        <taxon>Neopterygii</taxon>
        <taxon>Teleostei</taxon>
        <taxon>Neoteleostei</taxon>
        <taxon>Acanthomorphata</taxon>
        <taxon>Carangaria</taxon>
        <taxon>Pleuronectiformes</taxon>
        <taxon>Pleuronectoidei</taxon>
        <taxon>Pleuronectidae</taxon>
        <taxon>Pleuronectes</taxon>
    </lineage>
</organism>
<evidence type="ECO:0000313" key="2">
    <source>
        <dbReference type="EMBL" id="CAB1431522.1"/>
    </source>
</evidence>
<evidence type="ECO:0000313" key="3">
    <source>
        <dbReference type="Proteomes" id="UP001153269"/>
    </source>
</evidence>
<name>A0A9N7YLL9_PLEPL</name>
<comment type="caution">
    <text evidence="2">The sequence shown here is derived from an EMBL/GenBank/DDBJ whole genome shotgun (WGS) entry which is preliminary data.</text>
</comment>
<dbReference type="Proteomes" id="UP001153269">
    <property type="component" value="Unassembled WGS sequence"/>
</dbReference>
<gene>
    <name evidence="2" type="ORF">PLEPLA_LOCUS19579</name>
</gene>
<feature type="compositionally biased region" description="Basic residues" evidence="1">
    <location>
        <begin position="55"/>
        <end position="71"/>
    </location>
</feature>
<dbReference type="AlphaFoldDB" id="A0A9N7YLL9"/>
<sequence>MKVEPGQEAPVPHSISAARRRTVVSRDKDYHPSGADCAVGGRSRGCQREEERKVSRPKGGMHRGRVSKTRHSPVTNLRDGIHWVPQLPGNIGLPSAEGCQAKLRKEGSKGVGGGEA</sequence>
<evidence type="ECO:0000256" key="1">
    <source>
        <dbReference type="SAM" id="MobiDB-lite"/>
    </source>
</evidence>
<feature type="region of interest" description="Disordered" evidence="1">
    <location>
        <begin position="1"/>
        <end position="74"/>
    </location>
</feature>
<reference evidence="2" key="1">
    <citation type="submission" date="2020-03" db="EMBL/GenBank/DDBJ databases">
        <authorList>
            <person name="Weist P."/>
        </authorList>
    </citation>
    <scope>NUCLEOTIDE SEQUENCE</scope>
</reference>
<protein>
    <submittedName>
        <fullName evidence="2">Uncharacterized protein</fullName>
    </submittedName>
</protein>